<dbReference type="Proteomes" id="UP001260980">
    <property type="component" value="Unassembled WGS sequence"/>
</dbReference>
<name>A0ABU3RHQ3_9BACL</name>
<evidence type="ECO:0000259" key="1">
    <source>
        <dbReference type="Pfam" id="PF00534"/>
    </source>
</evidence>
<dbReference type="EMBL" id="JAWCUD010000007">
    <property type="protein sequence ID" value="MDU0203611.1"/>
    <property type="molecule type" value="Genomic_DNA"/>
</dbReference>
<evidence type="ECO:0000259" key="2">
    <source>
        <dbReference type="Pfam" id="PF13439"/>
    </source>
</evidence>
<dbReference type="InterPro" id="IPR001296">
    <property type="entry name" value="Glyco_trans_1"/>
</dbReference>
<evidence type="ECO:0000313" key="3">
    <source>
        <dbReference type="EMBL" id="MDU0203611.1"/>
    </source>
</evidence>
<keyword evidence="3" id="KW-0328">Glycosyltransferase</keyword>
<keyword evidence="3" id="KW-0808">Transferase</keyword>
<dbReference type="GO" id="GO:0016757">
    <property type="term" value="F:glycosyltransferase activity"/>
    <property type="evidence" value="ECO:0007669"/>
    <property type="project" value="UniProtKB-KW"/>
</dbReference>
<proteinExistence type="predicted"/>
<reference evidence="3 4" key="1">
    <citation type="submission" date="2023-10" db="EMBL/GenBank/DDBJ databases">
        <title>Paenibacillus strain PFR10 Genome sequencing and assembly.</title>
        <authorList>
            <person name="Kim I."/>
        </authorList>
    </citation>
    <scope>NUCLEOTIDE SEQUENCE [LARGE SCALE GENOMIC DNA]</scope>
    <source>
        <strain evidence="3 4">PFR10</strain>
    </source>
</reference>
<protein>
    <submittedName>
        <fullName evidence="3">Glycosyltransferase family 4 protein</fullName>
        <ecNumber evidence="3">2.4.-.-</ecNumber>
    </submittedName>
</protein>
<organism evidence="3 4">
    <name type="scientific">Paenibacillus violae</name>
    <dbReference type="NCBI Taxonomy" id="3077234"/>
    <lineage>
        <taxon>Bacteria</taxon>
        <taxon>Bacillati</taxon>
        <taxon>Bacillota</taxon>
        <taxon>Bacilli</taxon>
        <taxon>Bacillales</taxon>
        <taxon>Paenibacillaceae</taxon>
        <taxon>Paenibacillus</taxon>
    </lineage>
</organism>
<gene>
    <name evidence="3" type="ORF">RQP52_21220</name>
</gene>
<feature type="domain" description="Glycosyltransferase subfamily 4-like N-terminal" evidence="2">
    <location>
        <begin position="41"/>
        <end position="181"/>
    </location>
</feature>
<dbReference type="PANTHER" id="PTHR12526">
    <property type="entry name" value="GLYCOSYLTRANSFERASE"/>
    <property type="match status" value="1"/>
</dbReference>
<keyword evidence="4" id="KW-1185">Reference proteome</keyword>
<evidence type="ECO:0000313" key="4">
    <source>
        <dbReference type="Proteomes" id="UP001260980"/>
    </source>
</evidence>
<dbReference type="Pfam" id="PF00534">
    <property type="entry name" value="Glycos_transf_1"/>
    <property type="match status" value="1"/>
</dbReference>
<sequence length="390" mass="44107">MKPYTIGVNSVRIALVCTEMLTVPSIRGGAIQIFIDGVIPYLSESHEITVFCIKDNDLRDREVVKGVTYIRVAKNDYQLNVANELKKMRSSNRTFDVIHVFNRPMYVPIIKQAMPESRVVLSCHNEMFRQEKLPDDKGRQVVKITHNIMSISNYIGKTIVDRYPEAASKVKTVYSGINLEQYKPIWREDAQAERKALRKKYGVENKKVVLFVGRLSANKGADVLLQAMQRVVKKHDDAVLVIVGSKWFSDNRVDDYISNLRRLGDSLGKDRVVFTNFVPPSKIPSIYLLGDVFVCSSQWQEPLARVHYEAMGAGLPIITTNRGGNAEIISNHKNGIVISAYTDPWAFANSISHIFTNPSKADELGRAGRKFVEGNYGFQHVAKRLLELYV</sequence>
<dbReference type="CDD" id="cd03801">
    <property type="entry name" value="GT4_PimA-like"/>
    <property type="match status" value="1"/>
</dbReference>
<dbReference type="Gene3D" id="3.40.50.2000">
    <property type="entry name" value="Glycogen Phosphorylase B"/>
    <property type="match status" value="2"/>
</dbReference>
<dbReference type="PANTHER" id="PTHR12526:SF638">
    <property type="entry name" value="SPORE COAT PROTEIN SA"/>
    <property type="match status" value="1"/>
</dbReference>
<dbReference type="EC" id="2.4.-.-" evidence="3"/>
<comment type="caution">
    <text evidence="3">The sequence shown here is derived from an EMBL/GenBank/DDBJ whole genome shotgun (WGS) entry which is preliminary data.</text>
</comment>
<dbReference type="SUPFAM" id="SSF53756">
    <property type="entry name" value="UDP-Glycosyltransferase/glycogen phosphorylase"/>
    <property type="match status" value="1"/>
</dbReference>
<feature type="domain" description="Glycosyl transferase family 1" evidence="1">
    <location>
        <begin position="194"/>
        <end position="370"/>
    </location>
</feature>
<accession>A0ABU3RHQ3</accession>
<dbReference type="Pfam" id="PF13439">
    <property type="entry name" value="Glyco_transf_4"/>
    <property type="match status" value="1"/>
</dbReference>
<dbReference type="InterPro" id="IPR028098">
    <property type="entry name" value="Glyco_trans_4-like_N"/>
</dbReference>